<dbReference type="InterPro" id="IPR002838">
    <property type="entry name" value="AIM24"/>
</dbReference>
<accession>A0ABN1CQF3</accession>
<sequence length="458" mass="48845">MTQLQPGEKRNLSEFISGSRLRVQVSHDLAQGDVSVFGLNHERQLRDDRYFVFYNQLQSPAGEVTLQLDGSLATFDLDLAALPPGIERLVFVISHDQSPMSRLGQLRLALQDPQGAERATVVLRGSLFTAERALMIAELYRHSGEWRVGSVAQGFQGGLDSLLGYFGGQVADPTVAPPAATVPPAPAPPPVTPPSPAPPAPAQPAPVPPAPAGTGQGTSVADFLRGSAEQDRPGHVFELESSKMLEVKVNGRVWSKIGAMVAYRGRLEFQRASTLRDLMGGVRSGGGMGALLGAAMRLGSGEMGPLVSIQGQGVCYLADQGKEISIIRLSGDTLNVNGKDLLAFEDTVTHEITMQRSVAGMVAGGLFSVQVRGHGLVAILSHGQPLTLRVTPQEPIFTDPNATIAWSEHLRPDLRVSQDLRSMLGRGGGETLQMAFQGDGFVVVQPYEETAAMELPTH</sequence>
<dbReference type="InterPro" id="IPR003325">
    <property type="entry name" value="TerD"/>
</dbReference>
<evidence type="ECO:0000313" key="4">
    <source>
        <dbReference type="Proteomes" id="UP001500191"/>
    </source>
</evidence>
<dbReference type="EMBL" id="BAAADB010000032">
    <property type="protein sequence ID" value="GAA0523503.1"/>
    <property type="molecule type" value="Genomic_DNA"/>
</dbReference>
<dbReference type="PANTHER" id="PTHR38074:SF1">
    <property type="entry name" value="ALTERED INHERITANCE OF MITOCHONDRIA PROTEIN 24, MITOCHONDRIAL"/>
    <property type="match status" value="1"/>
</dbReference>
<dbReference type="CDD" id="cd06974">
    <property type="entry name" value="TerD_like"/>
    <property type="match status" value="1"/>
</dbReference>
<dbReference type="Gene3D" id="3.60.160.10">
    <property type="entry name" value="Mitochondrial biogenesis AIM24"/>
    <property type="match status" value="1"/>
</dbReference>
<gene>
    <name evidence="3" type="ORF">GCM10008937_33840</name>
</gene>
<protein>
    <recommendedName>
        <fullName evidence="2">TerD domain-containing protein</fullName>
    </recommendedName>
</protein>
<dbReference type="Proteomes" id="UP001500191">
    <property type="component" value="Unassembled WGS sequence"/>
</dbReference>
<evidence type="ECO:0000256" key="1">
    <source>
        <dbReference type="SAM" id="MobiDB-lite"/>
    </source>
</evidence>
<dbReference type="SUPFAM" id="SSF51219">
    <property type="entry name" value="TRAP-like"/>
    <property type="match status" value="1"/>
</dbReference>
<name>A0ABN1CQF3_9DEIO</name>
<feature type="compositionally biased region" description="Pro residues" evidence="1">
    <location>
        <begin position="180"/>
        <end position="211"/>
    </location>
</feature>
<feature type="region of interest" description="Disordered" evidence="1">
    <location>
        <begin position="176"/>
        <end position="220"/>
    </location>
</feature>
<keyword evidence="4" id="KW-1185">Reference proteome</keyword>
<comment type="caution">
    <text evidence="3">The sequence shown here is derived from an EMBL/GenBank/DDBJ whole genome shotgun (WGS) entry which is preliminary data.</text>
</comment>
<dbReference type="InterPro" id="IPR036983">
    <property type="entry name" value="AIM24_sf"/>
</dbReference>
<evidence type="ECO:0000313" key="3">
    <source>
        <dbReference type="EMBL" id="GAA0523503.1"/>
    </source>
</evidence>
<dbReference type="RefSeq" id="WP_343761415.1">
    <property type="nucleotide sequence ID" value="NZ_BAAADB010000032.1"/>
</dbReference>
<dbReference type="Gene3D" id="2.60.60.30">
    <property type="entry name" value="sav2460 like domains"/>
    <property type="match status" value="1"/>
</dbReference>
<evidence type="ECO:0000259" key="2">
    <source>
        <dbReference type="Pfam" id="PF02342"/>
    </source>
</evidence>
<dbReference type="PANTHER" id="PTHR38074">
    <property type="entry name" value="ALTERED INHERITANCE OF MITOCHONDRIA PROTEIN 24, MITOCHONDRIAL"/>
    <property type="match status" value="1"/>
</dbReference>
<proteinExistence type="predicted"/>
<dbReference type="Pfam" id="PF01987">
    <property type="entry name" value="AIM24"/>
    <property type="match status" value="1"/>
</dbReference>
<dbReference type="InterPro" id="IPR016031">
    <property type="entry name" value="Trp_RNA-bd_attenuator-like_dom"/>
</dbReference>
<reference evidence="3 4" key="1">
    <citation type="journal article" date="2019" name="Int. J. Syst. Evol. Microbiol.">
        <title>The Global Catalogue of Microorganisms (GCM) 10K type strain sequencing project: providing services to taxonomists for standard genome sequencing and annotation.</title>
        <authorList>
            <consortium name="The Broad Institute Genomics Platform"/>
            <consortium name="The Broad Institute Genome Sequencing Center for Infectious Disease"/>
            <person name="Wu L."/>
            <person name="Ma J."/>
        </authorList>
    </citation>
    <scope>NUCLEOTIDE SEQUENCE [LARGE SCALE GENOMIC DNA]</scope>
    <source>
        <strain evidence="3 4">JCM 14368</strain>
    </source>
</reference>
<feature type="domain" description="TerD" evidence="2">
    <location>
        <begin position="3"/>
        <end position="164"/>
    </location>
</feature>
<dbReference type="Pfam" id="PF02342">
    <property type="entry name" value="TerD"/>
    <property type="match status" value="1"/>
</dbReference>
<organism evidence="3 4">
    <name type="scientific">Deinococcus depolymerans</name>
    <dbReference type="NCBI Taxonomy" id="392408"/>
    <lineage>
        <taxon>Bacteria</taxon>
        <taxon>Thermotogati</taxon>
        <taxon>Deinococcota</taxon>
        <taxon>Deinococci</taxon>
        <taxon>Deinococcales</taxon>
        <taxon>Deinococcaceae</taxon>
        <taxon>Deinococcus</taxon>
    </lineage>
</organism>